<accession>A0A9W3GDR6</accession>
<dbReference type="InterPro" id="IPR051660">
    <property type="entry name" value="BPI_fold-BPI/LBP"/>
</dbReference>
<protein>
    <submittedName>
        <fullName evidence="4">BPI fold-containing family B member 2</fullName>
    </submittedName>
</protein>
<dbReference type="PANTHER" id="PTHR46019">
    <property type="entry name" value="BPI FOLD-CONTAINING FAMILY B MEMBER 4-RELATED"/>
    <property type="match status" value="1"/>
</dbReference>
<feature type="signal peptide" evidence="2">
    <location>
        <begin position="1"/>
        <end position="19"/>
    </location>
</feature>
<dbReference type="Gene3D" id="3.15.10.10">
    <property type="entry name" value="Bactericidal permeability-increasing protein, domain 1"/>
    <property type="match status" value="1"/>
</dbReference>
<feature type="chain" id="PRO_5040719452" evidence="2">
    <location>
        <begin position="20"/>
        <end position="504"/>
    </location>
</feature>
<dbReference type="InterPro" id="IPR017942">
    <property type="entry name" value="Lipid-bd_serum_glycop_N"/>
</dbReference>
<organism evidence="4">
    <name type="scientific">Camelus bactrianus</name>
    <name type="common">Bactrian camel</name>
    <dbReference type="NCBI Taxonomy" id="9837"/>
    <lineage>
        <taxon>Eukaryota</taxon>
        <taxon>Metazoa</taxon>
        <taxon>Chordata</taxon>
        <taxon>Craniata</taxon>
        <taxon>Vertebrata</taxon>
        <taxon>Euteleostomi</taxon>
        <taxon>Mammalia</taxon>
        <taxon>Eutheria</taxon>
        <taxon>Laurasiatheria</taxon>
        <taxon>Artiodactyla</taxon>
        <taxon>Tylopoda</taxon>
        <taxon>Camelidae</taxon>
        <taxon>Camelus</taxon>
    </lineage>
</organism>
<evidence type="ECO:0000256" key="1">
    <source>
        <dbReference type="ARBA" id="ARBA00007292"/>
    </source>
</evidence>
<dbReference type="RefSeq" id="XP_045377046.1">
    <property type="nucleotide sequence ID" value="XM_045521090.1"/>
</dbReference>
<feature type="domain" description="Lipid-binding serum glycoprotein C-terminal" evidence="3">
    <location>
        <begin position="295"/>
        <end position="498"/>
    </location>
</feature>
<comment type="similarity">
    <text evidence="1">Belongs to the BPI/LBP/Plunc superfamily. BPI/LBP family.</text>
</comment>
<evidence type="ECO:0000259" key="3">
    <source>
        <dbReference type="SMART" id="SM00329"/>
    </source>
</evidence>
<evidence type="ECO:0000313" key="4">
    <source>
        <dbReference type="RefSeq" id="XP_045377046.1"/>
    </source>
</evidence>
<dbReference type="CTD" id="80341"/>
<dbReference type="Gene3D" id="3.15.20.10">
    <property type="entry name" value="Bactericidal permeability-increasing protein, domain 2"/>
    <property type="match status" value="1"/>
</dbReference>
<keyword evidence="2" id="KW-0732">Signal</keyword>
<dbReference type="InterPro" id="IPR017943">
    <property type="entry name" value="Bactericidal_perm-incr_a/b_dom"/>
</dbReference>
<dbReference type="SMART" id="SM00329">
    <property type="entry name" value="BPI2"/>
    <property type="match status" value="1"/>
</dbReference>
<dbReference type="AlphaFoldDB" id="A0A9W3GDR6"/>
<dbReference type="SUPFAM" id="SSF55394">
    <property type="entry name" value="Bactericidal permeability-increasing protein, BPI"/>
    <property type="match status" value="2"/>
</dbReference>
<reference evidence="4" key="1">
    <citation type="submission" date="2025-08" db="UniProtKB">
        <authorList>
            <consortium name="RefSeq"/>
        </authorList>
    </citation>
    <scope>IDENTIFICATION</scope>
    <source>
        <tissue evidence="4">Blood</tissue>
    </source>
</reference>
<dbReference type="PANTHER" id="PTHR46019:SF1">
    <property type="entry name" value="BPI FOLD-CONTAINING FAMILY B MEMBER 2"/>
    <property type="match status" value="1"/>
</dbReference>
<name>A0A9W3GDR6_CAMBA</name>
<gene>
    <name evidence="4" type="primary">BPIFB2</name>
</gene>
<dbReference type="GO" id="GO:0008289">
    <property type="term" value="F:lipid binding"/>
    <property type="evidence" value="ECO:0007669"/>
    <property type="project" value="InterPro"/>
</dbReference>
<dbReference type="Pfam" id="PF02886">
    <property type="entry name" value="LBP_BPI_CETP_C"/>
    <property type="match status" value="1"/>
</dbReference>
<dbReference type="Pfam" id="PF01273">
    <property type="entry name" value="LBP_BPI_CETP"/>
    <property type="match status" value="1"/>
</dbReference>
<dbReference type="InterPro" id="IPR001124">
    <property type="entry name" value="Lipid-bd_serum_glycop_C"/>
</dbReference>
<proteinExistence type="inferred from homology"/>
<evidence type="ECO:0000256" key="2">
    <source>
        <dbReference type="SAM" id="SignalP"/>
    </source>
</evidence>
<sequence length="504" mass="54412">MAWARGLGLLLVLLPVVGASKPGIVVRLNKEVLSYVAEVGKVPLQQALQVPIPHFLDRSGQVIQPTRIQILNVHMPYLQLKFIAGFGIRLSAATNFTFKIFRVPEPLHLMLPVTLLADTLVAQGSIGTPVVSISACYSLFNKAVVFDGYNSTAPALLAPLQKHIKAVLQNKLCLRISNLVQGLNVHLGTLIGKTWVPRGRGLRPLRSSGAPRPSFASASTSGRSVTGCLNNYWWNLGSISQPRICRGAACLLRPHCLSLPPCPHPHPPQAVLFLLGKPIILPMDATPFVLPSHVGTSGVMATVGLSQDLFDSAILLLQKAGALNMDITGQLKLSNNPLNTSTLGQVIPEVARQFPEPRPLALKVRLDAIPVVTLHTNNATLRIQPFVEVLAPDSDSAFQSLFSLDVVVNLSLQLYVSEVRLQGTTSVLGNVQVTVASSNVGFIEMEQVQSLMGNVFQRPLLDHLNALLSIGVALPSVTNLRYIAPEVFVYEGYIVVSGGLLYQR</sequence>
<dbReference type="CDD" id="cd00026">
    <property type="entry name" value="BPI2"/>
    <property type="match status" value="1"/>
</dbReference>